<feature type="compositionally biased region" description="Polar residues" evidence="1">
    <location>
        <begin position="252"/>
        <end position="300"/>
    </location>
</feature>
<feature type="compositionally biased region" description="Low complexity" evidence="1">
    <location>
        <begin position="949"/>
        <end position="961"/>
    </location>
</feature>
<dbReference type="SMART" id="SM00320">
    <property type="entry name" value="WD40"/>
    <property type="match status" value="3"/>
</dbReference>
<keyword evidence="3" id="KW-1185">Reference proteome</keyword>
<sequence>MEKVNRENKMDWEMLDKAIEERNRLFYDPEIDKSLSKKRERYKKGKNVLDCLFCCTEGGGLQREESSNDVIRDLSEPKIVFSEFKATYCRMPDSVKSTFLMAFSPSGDLVASTHGDHNIYLSEVHTGRHIRQYSGHPRTPWCIVFHPSSSDLFASGCLGGEVRVWSLNGKNKKWKVNNGSVIASIDFHPLEPILAIAAGNAVYLWMWKTAVSPYGCCLTATEYEKVRYVKFNNSGNYLITGIYNVPHLTQNPNTVSRTTSEPLQSATTSEPLQSAATSEPLQSTATSEPLQSATTSSQQENPEEGDVYDVDDDDDDDIEVLYTSTPTEGQNDHPNYNKVACTCTPSSEGKDNHHKYNKEEGSCDTSDDIQIIYLSDSNSSCSDTEETNEFPNLPSVNNNGETSASQECVNITKRKMSNEYPNLWTTNNGETSISQEHVNVAKRKKSNEFSNLQIVNNGATSQERATIDTPQPFDMTFPDDDDPDIEIIGAVLKAGEKNHESADIICEFAFIKPPTKEKQNSVTPSSKGMKRKKTLEQQYAKETSKRPKSVHHIRNENHVAMWERRGMHIVPRERIRAFSPAVDNIHISIDPFAFNVRRLESMFSTIDQRLADFERFSIPSLEVLLFPYFDRTVQSENNKFGLFMDTLKDSFPNFPQALLYVYKRIQQMLVRFNRFLQCSVMENYQKNSASKEIILKVHIILKKLLKTEWRISMRFLTQLKIRNEHETKHLTSSISTESFNTFVTVSFEDILPVAREVKEYDDPNMPGCSSNSAFITQSTDSYIPSNDCEEVLALESPFEDILPIAREAKKYDDPNIPGCSSSSAFTTLSTDSCIPSNDCEEVMALESPFEDILPIASKAKKYVPNMPGCSSSSAFITQSADSCISSNDCEEVFELESPFPLPVAREGKKYDVPNMPGCSSSSAFISSSTDSCIPSNDCEEVLVLESPFTSPSLSKSTSSSSHVGSERNYHNVPNVSGCGSTSTQSSSNAMMDNNSEEAPGLNIHSAFRNYSEVRILNPSLNPSQRLALQHLLTASKRFETKDKPPIRVVYQNQLTSVHNRTSSEQSCSCAINPEPHNRPTPEQSCSRAFNPEPHRRTTTEQSRSRAINPEPHNRAAPEQSHIRALSFGPPPSPADVAAFQMAVSRILYRPSFYTQSRLSTDVGVHRYFPSHHRIQAWPFKKNDLPQIYDANINLVVKDCLIHNDASVDISQDGDKLVALIPDDTNNADDTNNGLKVAVYSLLPETLGQQLCVYGPVSNPVSVSFSPYSQFILVGITSSRATVNSPPAAGEGDIVATIISIKEDKSEQTWIAEAVRSFSHVHDTYAGLPVANINSVRWLPKAVPGFCYGTNQGALIICKPETPFVDEKIIRTPPLFMATPVRHSSNVTNN</sequence>
<dbReference type="GO" id="GO:0000045">
    <property type="term" value="P:autophagosome assembly"/>
    <property type="evidence" value="ECO:0007669"/>
    <property type="project" value="TreeGrafter"/>
</dbReference>
<dbReference type="Gene3D" id="2.130.10.10">
    <property type="entry name" value="YVTN repeat-like/Quinoprotein amine dehydrogenase"/>
    <property type="match status" value="1"/>
</dbReference>
<dbReference type="OrthoDB" id="6512960at2759"/>
<evidence type="ECO:0000313" key="2">
    <source>
        <dbReference type="EMBL" id="GFT73164.1"/>
    </source>
</evidence>
<dbReference type="InterPro" id="IPR052596">
    <property type="entry name" value="AMBRA1_autophagy"/>
</dbReference>
<dbReference type="GO" id="GO:0080008">
    <property type="term" value="C:Cul4-RING E3 ubiquitin ligase complex"/>
    <property type="evidence" value="ECO:0007669"/>
    <property type="project" value="TreeGrafter"/>
</dbReference>
<dbReference type="InterPro" id="IPR001680">
    <property type="entry name" value="WD40_rpt"/>
</dbReference>
<dbReference type="InterPro" id="IPR036322">
    <property type="entry name" value="WD40_repeat_dom_sf"/>
</dbReference>
<feature type="compositionally biased region" description="Polar residues" evidence="1">
    <location>
        <begin position="394"/>
        <end position="404"/>
    </location>
</feature>
<dbReference type="SUPFAM" id="SSF50978">
    <property type="entry name" value="WD40 repeat-like"/>
    <property type="match status" value="1"/>
</dbReference>
<dbReference type="GO" id="GO:0000423">
    <property type="term" value="P:mitophagy"/>
    <property type="evidence" value="ECO:0007669"/>
    <property type="project" value="TreeGrafter"/>
</dbReference>
<feature type="compositionally biased region" description="Acidic residues" evidence="1">
    <location>
        <begin position="301"/>
        <end position="314"/>
    </location>
</feature>
<reference evidence="2" key="1">
    <citation type="submission" date="2020-08" db="EMBL/GenBank/DDBJ databases">
        <title>Multicomponent nature underlies the extraordinary mechanical properties of spider dragline silk.</title>
        <authorList>
            <person name="Kono N."/>
            <person name="Nakamura H."/>
            <person name="Mori M."/>
            <person name="Yoshida Y."/>
            <person name="Ohtoshi R."/>
            <person name="Malay A.D."/>
            <person name="Moran D.A.P."/>
            <person name="Tomita M."/>
            <person name="Numata K."/>
            <person name="Arakawa K."/>
        </authorList>
    </citation>
    <scope>NUCLEOTIDE SEQUENCE</scope>
</reference>
<accession>A0A8X6PL30</accession>
<dbReference type="Proteomes" id="UP000887013">
    <property type="component" value="Unassembled WGS sequence"/>
</dbReference>
<dbReference type="InterPro" id="IPR015943">
    <property type="entry name" value="WD40/YVTN_repeat-like_dom_sf"/>
</dbReference>
<proteinExistence type="predicted"/>
<dbReference type="EMBL" id="BMAW01070423">
    <property type="protein sequence ID" value="GFT73164.1"/>
    <property type="molecule type" value="Genomic_DNA"/>
</dbReference>
<organism evidence="2 3">
    <name type="scientific">Nephila pilipes</name>
    <name type="common">Giant wood spider</name>
    <name type="synonym">Nephila maculata</name>
    <dbReference type="NCBI Taxonomy" id="299642"/>
    <lineage>
        <taxon>Eukaryota</taxon>
        <taxon>Metazoa</taxon>
        <taxon>Ecdysozoa</taxon>
        <taxon>Arthropoda</taxon>
        <taxon>Chelicerata</taxon>
        <taxon>Arachnida</taxon>
        <taxon>Araneae</taxon>
        <taxon>Araneomorphae</taxon>
        <taxon>Entelegynae</taxon>
        <taxon>Araneoidea</taxon>
        <taxon>Nephilidae</taxon>
        <taxon>Nephila</taxon>
    </lineage>
</organism>
<dbReference type="GO" id="GO:1990756">
    <property type="term" value="F:ubiquitin-like ligase-substrate adaptor activity"/>
    <property type="evidence" value="ECO:0007669"/>
    <property type="project" value="TreeGrafter"/>
</dbReference>
<feature type="region of interest" description="Disordered" evidence="1">
    <location>
        <begin position="1066"/>
        <end position="1120"/>
    </location>
</feature>
<evidence type="ECO:0000313" key="3">
    <source>
        <dbReference type="Proteomes" id="UP000887013"/>
    </source>
</evidence>
<protein>
    <submittedName>
        <fullName evidence="2">Activating molecule in BECN1-regulated autophagy protein 1</fullName>
    </submittedName>
</protein>
<comment type="caution">
    <text evidence="2">The sequence shown here is derived from an EMBL/GenBank/DDBJ whole genome shotgun (WGS) entry which is preliminary data.</text>
</comment>
<feature type="compositionally biased region" description="Low complexity" evidence="1">
    <location>
        <begin position="976"/>
        <end position="987"/>
    </location>
</feature>
<dbReference type="PANTHER" id="PTHR22874:SF1">
    <property type="entry name" value="ACTIVATING MOLECULE IN BECN1-REGULATED AUTOPHAGY PROTEIN 1"/>
    <property type="match status" value="1"/>
</dbReference>
<gene>
    <name evidence="2" type="primary">AMBRA1</name>
    <name evidence="2" type="ORF">NPIL_647731</name>
</gene>
<feature type="region of interest" description="Disordered" evidence="1">
    <location>
        <begin position="252"/>
        <end position="314"/>
    </location>
</feature>
<dbReference type="Pfam" id="PF00400">
    <property type="entry name" value="WD40"/>
    <property type="match status" value="1"/>
</dbReference>
<feature type="region of interest" description="Disordered" evidence="1">
    <location>
        <begin position="949"/>
        <end position="992"/>
    </location>
</feature>
<feature type="region of interest" description="Disordered" evidence="1">
    <location>
        <begin position="379"/>
        <end position="404"/>
    </location>
</feature>
<evidence type="ECO:0000256" key="1">
    <source>
        <dbReference type="SAM" id="MobiDB-lite"/>
    </source>
</evidence>
<name>A0A8X6PL30_NEPPI</name>
<dbReference type="PANTHER" id="PTHR22874">
    <property type="entry name" value="ACTIVATING MOLECULE IN BECN1-REGULATED AUTOPHAGY PROTEIN 1"/>
    <property type="match status" value="1"/>
</dbReference>